<accession>A0A4R1RJI0</accession>
<evidence type="ECO:0000259" key="3">
    <source>
        <dbReference type="PROSITE" id="PS50112"/>
    </source>
</evidence>
<dbReference type="CDD" id="cd06225">
    <property type="entry name" value="HAMP"/>
    <property type="match status" value="1"/>
</dbReference>
<dbReference type="PROSITE" id="PS50887">
    <property type="entry name" value="GGDEF"/>
    <property type="match status" value="1"/>
</dbReference>
<dbReference type="GO" id="GO:0016020">
    <property type="term" value="C:membrane"/>
    <property type="evidence" value="ECO:0007669"/>
    <property type="project" value="InterPro"/>
</dbReference>
<dbReference type="Pfam" id="PF05228">
    <property type="entry name" value="CHASE4"/>
    <property type="match status" value="1"/>
</dbReference>
<evidence type="ECO:0000259" key="5">
    <source>
        <dbReference type="PROSITE" id="PS50885"/>
    </source>
</evidence>
<dbReference type="InterPro" id="IPR003660">
    <property type="entry name" value="HAMP_dom"/>
</dbReference>
<dbReference type="InterPro" id="IPR007892">
    <property type="entry name" value="CHASE4"/>
</dbReference>
<keyword evidence="2" id="KW-0472">Membrane</keyword>
<dbReference type="InterPro" id="IPR003607">
    <property type="entry name" value="HD/PDEase_dom"/>
</dbReference>
<evidence type="ECO:0000259" key="7">
    <source>
        <dbReference type="PROSITE" id="PS51832"/>
    </source>
</evidence>
<keyword evidence="2" id="KW-1133">Transmembrane helix</keyword>
<dbReference type="SUPFAM" id="SSF55073">
    <property type="entry name" value="Nucleotide cyclase"/>
    <property type="match status" value="1"/>
</dbReference>
<dbReference type="InterPro" id="IPR035965">
    <property type="entry name" value="PAS-like_dom_sf"/>
</dbReference>
<evidence type="ECO:0000256" key="1">
    <source>
        <dbReference type="SAM" id="Coils"/>
    </source>
</evidence>
<dbReference type="PROSITE" id="PS50885">
    <property type="entry name" value="HAMP"/>
    <property type="match status" value="1"/>
</dbReference>
<evidence type="ECO:0000259" key="4">
    <source>
        <dbReference type="PROSITE" id="PS50113"/>
    </source>
</evidence>
<dbReference type="Gene3D" id="1.10.3210.10">
    <property type="entry name" value="Hypothetical protein af1432"/>
    <property type="match status" value="1"/>
</dbReference>
<dbReference type="OrthoDB" id="9798833at2"/>
<dbReference type="Pfam" id="PF13487">
    <property type="entry name" value="HD_5"/>
    <property type="match status" value="1"/>
</dbReference>
<dbReference type="InterPro" id="IPR043128">
    <property type="entry name" value="Rev_trsase/Diguanyl_cyclase"/>
</dbReference>
<dbReference type="Pfam" id="PF00990">
    <property type="entry name" value="GGDEF"/>
    <property type="match status" value="1"/>
</dbReference>
<feature type="domain" description="HD-GYP" evidence="7">
    <location>
        <begin position="648"/>
        <end position="843"/>
    </location>
</feature>
<dbReference type="InterPro" id="IPR000160">
    <property type="entry name" value="GGDEF_dom"/>
</dbReference>
<dbReference type="Proteomes" id="UP000295008">
    <property type="component" value="Unassembled WGS sequence"/>
</dbReference>
<dbReference type="SMART" id="SM00091">
    <property type="entry name" value="PAS"/>
    <property type="match status" value="1"/>
</dbReference>
<dbReference type="Gene3D" id="3.30.450.20">
    <property type="entry name" value="PAS domain"/>
    <property type="match status" value="1"/>
</dbReference>
<evidence type="ECO:0000313" key="9">
    <source>
        <dbReference type="Proteomes" id="UP000295008"/>
    </source>
</evidence>
<dbReference type="SMART" id="SM00471">
    <property type="entry name" value="HDc"/>
    <property type="match status" value="1"/>
</dbReference>
<dbReference type="InterPro" id="IPR000014">
    <property type="entry name" value="PAS"/>
</dbReference>
<dbReference type="CDD" id="cd01949">
    <property type="entry name" value="GGDEF"/>
    <property type="match status" value="1"/>
</dbReference>
<dbReference type="Gene3D" id="6.10.340.10">
    <property type="match status" value="1"/>
</dbReference>
<feature type="domain" description="PAS" evidence="3">
    <location>
        <begin position="354"/>
        <end position="398"/>
    </location>
</feature>
<dbReference type="PROSITE" id="PS50113">
    <property type="entry name" value="PAC"/>
    <property type="match status" value="1"/>
</dbReference>
<keyword evidence="2" id="KW-0812">Transmembrane</keyword>
<dbReference type="RefSeq" id="WP_132014909.1">
    <property type="nucleotide sequence ID" value="NZ_SLUN01000016.1"/>
</dbReference>
<dbReference type="SUPFAM" id="SSF55785">
    <property type="entry name" value="PYP-like sensor domain (PAS domain)"/>
    <property type="match status" value="1"/>
</dbReference>
<dbReference type="CDD" id="cd00130">
    <property type="entry name" value="PAS"/>
    <property type="match status" value="1"/>
</dbReference>
<dbReference type="InterPro" id="IPR029787">
    <property type="entry name" value="Nucleotide_cyclase"/>
</dbReference>
<evidence type="ECO:0000313" key="8">
    <source>
        <dbReference type="EMBL" id="TCL65950.1"/>
    </source>
</evidence>
<feature type="domain" description="GGDEF" evidence="6">
    <location>
        <begin position="523"/>
        <end position="661"/>
    </location>
</feature>
<dbReference type="SMART" id="SM00304">
    <property type="entry name" value="HAMP"/>
    <property type="match status" value="1"/>
</dbReference>
<dbReference type="PANTHER" id="PTHR43155:SF2">
    <property type="entry name" value="CYCLIC DI-GMP PHOSPHODIESTERASE PA4108"/>
    <property type="match status" value="1"/>
</dbReference>
<sequence>MSLRLKTALIFILSLTVLIVALTLGLRGYLLNRLDELEQQEIRSNGERVLRALANETDGLDAILRDWVHWESGAEGFPGRERRIPTGTFRHLRLGLVIRLDAAGQPLFHRQYDAAQQRQQPVPAPLLRKVIAPVMPRLAGSAGSKGFLELPGGLLIFAARPVGAVPGRETQQGYLIMGRYLTRPELARIARMLDLRLELLSRRQFREWRGSRAVSPEGQARVWVEARSSRAIDGYAPLADLDGRPVAAVRLTIPREIYHQGQLSLWYFSVAMLILGVILSLLVLAFLEKSVLSRLAFLNERVCEIAASNDLSIRIPISKRDELTSYATVFNQMMDSLEDSRLELERNREQLASANQQLLNIIDFLPDATFVINCQGKVVAWNRAIAELTGITKQEILGLGYYAYAFPFWGEPRPLLIDLVTADFDEIRRYYPSAEQNDPILQAEVFLSKLHQGRGIYALISAAPLYDHAGNLVGAIETIHDISNRKKVEEQLRYLGWHDQLTGMYNRTYFEREIERFQHGEYSRLGLVMCDVDGLKSVNDSQGHAAGDRLLRSAAELIAAAAQGNQIAARVGGDEFAILLPDCTLDEPQQIQRRLTELLDAHNQAALAGSEPKLSISLGWAISDDRKTVQEVFEEADNNMYRKKLHRSQSLHSNVIQILMKTLAARDFITEGHAERMKHLVQHLAERTGLPERKVQDLKLLAEIHDIGKIGIADNILFKPGVLTPEEQQEIQRHSEIGQSIAESAQELSYLSDWILKHHEWWDGSGYPLGLKGLEIPLECRILAIADAFDAMTSDRPYRRAMPTQEALAELVRGAGTQFDPELVKSFVALVTEGVIRRSGDAS</sequence>
<name>A0A4R1RJI0_HYDET</name>
<evidence type="ECO:0000256" key="2">
    <source>
        <dbReference type="SAM" id="Phobius"/>
    </source>
</evidence>
<dbReference type="EMBL" id="SLUN01000016">
    <property type="protein sequence ID" value="TCL65950.1"/>
    <property type="molecule type" value="Genomic_DNA"/>
</dbReference>
<gene>
    <name evidence="8" type="ORF">EDC14_101680</name>
</gene>
<reference evidence="8 9" key="1">
    <citation type="submission" date="2019-03" db="EMBL/GenBank/DDBJ databases">
        <title>Genomic Encyclopedia of Type Strains, Phase IV (KMG-IV): sequencing the most valuable type-strain genomes for metagenomic binning, comparative biology and taxonomic classification.</title>
        <authorList>
            <person name="Goeker M."/>
        </authorList>
    </citation>
    <scope>NUCLEOTIDE SEQUENCE [LARGE SCALE GENOMIC DNA]</scope>
    <source>
        <strain evidence="8 9">LX-B</strain>
    </source>
</reference>
<evidence type="ECO:0000259" key="6">
    <source>
        <dbReference type="PROSITE" id="PS50887"/>
    </source>
</evidence>
<dbReference type="PROSITE" id="PS50112">
    <property type="entry name" value="PAS"/>
    <property type="match status" value="1"/>
</dbReference>
<keyword evidence="1" id="KW-0175">Coiled coil</keyword>
<dbReference type="SUPFAM" id="SSF109604">
    <property type="entry name" value="HD-domain/PDEase-like"/>
    <property type="match status" value="1"/>
</dbReference>
<feature type="domain" description="PAC" evidence="4">
    <location>
        <begin position="441"/>
        <end position="494"/>
    </location>
</feature>
<protein>
    <submittedName>
        <fullName evidence="8">PAS domain S-box-containing protein/diguanylate cyclase (GGDEF)-like protein</fullName>
    </submittedName>
</protein>
<dbReference type="CDD" id="cd00077">
    <property type="entry name" value="HDc"/>
    <property type="match status" value="1"/>
</dbReference>
<feature type="domain" description="HAMP" evidence="5">
    <location>
        <begin position="289"/>
        <end position="342"/>
    </location>
</feature>
<dbReference type="Pfam" id="PF08448">
    <property type="entry name" value="PAS_4"/>
    <property type="match status" value="1"/>
</dbReference>
<dbReference type="InterPro" id="IPR037522">
    <property type="entry name" value="HD_GYP_dom"/>
</dbReference>
<dbReference type="AlphaFoldDB" id="A0A4R1RJI0"/>
<feature type="coiled-coil region" evidence="1">
    <location>
        <begin position="334"/>
        <end position="361"/>
    </location>
</feature>
<dbReference type="PROSITE" id="PS51832">
    <property type="entry name" value="HD_GYP"/>
    <property type="match status" value="1"/>
</dbReference>
<proteinExistence type="predicted"/>
<keyword evidence="9" id="KW-1185">Reference proteome</keyword>
<feature type="transmembrane region" description="Helical" evidence="2">
    <location>
        <begin position="265"/>
        <end position="287"/>
    </location>
</feature>
<dbReference type="NCBIfam" id="TIGR00254">
    <property type="entry name" value="GGDEF"/>
    <property type="match status" value="1"/>
</dbReference>
<dbReference type="InterPro" id="IPR013656">
    <property type="entry name" value="PAS_4"/>
</dbReference>
<dbReference type="NCBIfam" id="TIGR00229">
    <property type="entry name" value="sensory_box"/>
    <property type="match status" value="1"/>
</dbReference>
<dbReference type="Gene3D" id="3.30.70.270">
    <property type="match status" value="1"/>
</dbReference>
<dbReference type="SMART" id="SM00267">
    <property type="entry name" value="GGDEF"/>
    <property type="match status" value="1"/>
</dbReference>
<dbReference type="GO" id="GO:0007165">
    <property type="term" value="P:signal transduction"/>
    <property type="evidence" value="ECO:0007669"/>
    <property type="project" value="InterPro"/>
</dbReference>
<organism evidence="8 9">
    <name type="scientific">Hydrogenispora ethanolica</name>
    <dbReference type="NCBI Taxonomy" id="1082276"/>
    <lineage>
        <taxon>Bacteria</taxon>
        <taxon>Bacillati</taxon>
        <taxon>Bacillota</taxon>
        <taxon>Hydrogenispora</taxon>
    </lineage>
</organism>
<dbReference type="InterPro" id="IPR000700">
    <property type="entry name" value="PAS-assoc_C"/>
</dbReference>
<dbReference type="PANTHER" id="PTHR43155">
    <property type="entry name" value="CYCLIC DI-GMP PHOSPHODIESTERASE PA4108-RELATED"/>
    <property type="match status" value="1"/>
</dbReference>
<comment type="caution">
    <text evidence="8">The sequence shown here is derived from an EMBL/GenBank/DDBJ whole genome shotgun (WGS) entry which is preliminary data.</text>
</comment>